<keyword evidence="4" id="KW-1185">Reference proteome</keyword>
<sequence length="412" mass="46500">MTRKKLLLVFIVTGLSIINVYMARFAFQPVAVSPGSTTSAALKLPKAPDILVMHVEDIHPITHLQEAAKVLQEKQLQHPHHAEARTSLQTETSPRLEHFNQDLSEAKRFYNDRTLVPYVNSRGTSNAENSITSGLAQNKQPHNNAFGDVLFQQKNQLQPLFRGQNAISVGQESLLRKDNQKLQMKGSVFDHISHHSVGERPAINFVRKHTNREGFNGQQQYYSSSSPNKKSGVMSNVLHNQFHGDILPNDNSDLGILDSVGNEQFRFGKESAPQRQQQQRQQNNPQQDGSYQEQLSMNIQEQQKQIQQQQLSVEMLKSSRRKPYNNPQEQALHSAISLQQAKSEVPGFQKDGVLKYPMNANSMSILEEMRENLASENFAHGDSVDEKRLLSDLFQKAKSGQIPEINAVEPQP</sequence>
<feature type="compositionally biased region" description="Low complexity" evidence="2">
    <location>
        <begin position="273"/>
        <end position="287"/>
    </location>
</feature>
<evidence type="ECO:0000313" key="4">
    <source>
        <dbReference type="Proteomes" id="UP000762676"/>
    </source>
</evidence>
<reference evidence="3 4" key="1">
    <citation type="journal article" date="2021" name="Elife">
        <title>Chloroplast acquisition without the gene transfer in kleptoplastic sea slugs, Plakobranchus ocellatus.</title>
        <authorList>
            <person name="Maeda T."/>
            <person name="Takahashi S."/>
            <person name="Yoshida T."/>
            <person name="Shimamura S."/>
            <person name="Takaki Y."/>
            <person name="Nagai Y."/>
            <person name="Toyoda A."/>
            <person name="Suzuki Y."/>
            <person name="Arimoto A."/>
            <person name="Ishii H."/>
            <person name="Satoh N."/>
            <person name="Nishiyama T."/>
            <person name="Hasebe M."/>
            <person name="Maruyama T."/>
            <person name="Minagawa J."/>
            <person name="Obokata J."/>
            <person name="Shigenobu S."/>
        </authorList>
    </citation>
    <scope>NUCLEOTIDE SEQUENCE [LARGE SCALE GENOMIC DNA]</scope>
</reference>
<feature type="compositionally biased region" description="Polar residues" evidence="2">
    <location>
        <begin position="216"/>
        <end position="233"/>
    </location>
</feature>
<evidence type="ECO:0000313" key="3">
    <source>
        <dbReference type="EMBL" id="GFR92804.1"/>
    </source>
</evidence>
<name>A0AAV4H503_9GAST</name>
<accession>A0AAV4H503</accession>
<feature type="coiled-coil region" evidence="1">
    <location>
        <begin position="292"/>
        <end position="319"/>
    </location>
</feature>
<protein>
    <submittedName>
        <fullName evidence="3">Uncharacterized protein</fullName>
    </submittedName>
</protein>
<feature type="region of interest" description="Disordered" evidence="2">
    <location>
        <begin position="268"/>
        <end position="292"/>
    </location>
</feature>
<keyword evidence="1" id="KW-0175">Coiled coil</keyword>
<proteinExistence type="predicted"/>
<organism evidence="3 4">
    <name type="scientific">Elysia marginata</name>
    <dbReference type="NCBI Taxonomy" id="1093978"/>
    <lineage>
        <taxon>Eukaryota</taxon>
        <taxon>Metazoa</taxon>
        <taxon>Spiralia</taxon>
        <taxon>Lophotrochozoa</taxon>
        <taxon>Mollusca</taxon>
        <taxon>Gastropoda</taxon>
        <taxon>Heterobranchia</taxon>
        <taxon>Euthyneura</taxon>
        <taxon>Panpulmonata</taxon>
        <taxon>Sacoglossa</taxon>
        <taxon>Placobranchoidea</taxon>
        <taxon>Plakobranchidae</taxon>
        <taxon>Elysia</taxon>
    </lineage>
</organism>
<dbReference type="EMBL" id="BMAT01012458">
    <property type="protein sequence ID" value="GFR92804.1"/>
    <property type="molecule type" value="Genomic_DNA"/>
</dbReference>
<comment type="caution">
    <text evidence="3">The sequence shown here is derived from an EMBL/GenBank/DDBJ whole genome shotgun (WGS) entry which is preliminary data.</text>
</comment>
<evidence type="ECO:0000256" key="2">
    <source>
        <dbReference type="SAM" id="MobiDB-lite"/>
    </source>
</evidence>
<feature type="region of interest" description="Disordered" evidence="2">
    <location>
        <begin position="74"/>
        <end position="93"/>
    </location>
</feature>
<gene>
    <name evidence="3" type="ORF">ElyMa_006210400</name>
</gene>
<dbReference type="AlphaFoldDB" id="A0AAV4H503"/>
<evidence type="ECO:0000256" key="1">
    <source>
        <dbReference type="SAM" id="Coils"/>
    </source>
</evidence>
<feature type="region of interest" description="Disordered" evidence="2">
    <location>
        <begin position="212"/>
        <end position="233"/>
    </location>
</feature>
<dbReference type="Proteomes" id="UP000762676">
    <property type="component" value="Unassembled WGS sequence"/>
</dbReference>
<feature type="compositionally biased region" description="Basic and acidic residues" evidence="2">
    <location>
        <begin position="74"/>
        <end position="84"/>
    </location>
</feature>